<reference evidence="3 4" key="1">
    <citation type="submission" date="2020-06" db="EMBL/GenBank/DDBJ databases">
        <authorList>
            <person name="Li R."/>
            <person name="Bekaert M."/>
        </authorList>
    </citation>
    <scope>NUCLEOTIDE SEQUENCE [LARGE SCALE GENOMIC DNA]</scope>
    <source>
        <strain evidence="4">wild</strain>
    </source>
</reference>
<feature type="region of interest" description="Disordered" evidence="1">
    <location>
        <begin position="519"/>
        <end position="544"/>
    </location>
</feature>
<evidence type="ECO:0000313" key="4">
    <source>
        <dbReference type="Proteomes" id="UP000507470"/>
    </source>
</evidence>
<feature type="compositionally biased region" description="Basic and acidic residues" evidence="1">
    <location>
        <begin position="1842"/>
        <end position="1854"/>
    </location>
</feature>
<feature type="region of interest" description="Disordered" evidence="1">
    <location>
        <begin position="1062"/>
        <end position="1098"/>
    </location>
</feature>
<dbReference type="InterPro" id="IPR027417">
    <property type="entry name" value="P-loop_NTPase"/>
</dbReference>
<dbReference type="CDD" id="cd00009">
    <property type="entry name" value="AAA"/>
    <property type="match status" value="1"/>
</dbReference>
<feature type="compositionally biased region" description="Basic and acidic residues" evidence="1">
    <location>
        <begin position="280"/>
        <end position="316"/>
    </location>
</feature>
<feature type="compositionally biased region" description="Acidic residues" evidence="1">
    <location>
        <begin position="1196"/>
        <end position="1215"/>
    </location>
</feature>
<feature type="region of interest" description="Disordered" evidence="1">
    <location>
        <begin position="1792"/>
        <end position="1895"/>
    </location>
</feature>
<evidence type="ECO:0000313" key="3">
    <source>
        <dbReference type="EMBL" id="CAC5403012.1"/>
    </source>
</evidence>
<dbReference type="PANTHER" id="PTHR23389">
    <property type="entry name" value="CHROMOSOME TRANSMISSION FIDELITY FACTOR 18"/>
    <property type="match status" value="1"/>
</dbReference>
<sequence>MEYTDDLIIQQKTPPEMEEKIQKWIPTPEARTKTKEEKMPKFKIIQGDEATIIIKQKKQKKTLRPTTILEQDLFLSSDEEDEQDPCTPSTYPEEDTEENTTAIKLSNYSDYVGLEQYKNYTPTVTHSEDSIATVYVKPLDENMPGIVMEMEEEKGAEEDKESRLEEIASPQRSILEFFKSPTKPAEKPKNLLSYFGKPAPKQKESTDTVSSKTKTGKANGKVNGLQNGINGKGQKQKVENNPSSLNSSVSEFEGQDSLTKIKKTEKRKGTKKSLKANNEASKENAESKTKDISKTKKKDVEKDIIEKIQKKEVHKETQKRKKAKDKDEKSSKDKQEKIVEESTKMNKDNARKSEQNEDENSGISYLDFLKSLENKSEEKGNEIITDKAESEIMIINDCKQSETLTGNSVGESEVEADGDNDKQEEVVAAEDSKHDSSCDENYPSITSFFTKLSGPAPKQSNSKQNSPKTLTTKADIHSEPTPPKVNKGNKSEKTKVCASAERDSTLNEIEILSSEVVKVESPAKKRSSKQKDKPVKSARKSLNQKLTETVEISDDCITIDATETKEALDRKKAFLQSDNIQSGSQKTSQATLSFAKGGFQVASKPSHKTRIRKSEPEEMTCESPLSKSTPVKRGRGRPPSSTIGGEKTPGSTKGRGRPPGSTNKIKKNTSEGPKQELSNVSILEDSVIRNEDTLEVYDDKATQKRRSLRKKKKYKVDMISIDTKNRTPIRMRLTRCNKSGSSTDEASFSLKPKSNIKQTRAQKLLEKAKKTKPGKSPELKLQIKHAIEKNKKKGSKLKESAREKRKPVENKNENSSRRRSSRLSDKFHISMEESQDDSNDDEIMIIDDDEDNKGKKKKQKDLSTPRKGRKPSTPKTPLQNKTANKGTPKKPSGKLAPIFMKKKAGEKEEPKKPVLDPEQERQRREFLMSGVPEALKKQTIAALAAVILSDLPPFPAIKHVQQTEGIVGKSGIDIWNLSSVQLKIKNCEETDNTGVIQTYWNHGLLEKDKNMCDLSKIKFFKQHPKVEGSLEEPLLKEIQRVSPSYNVDKMYKLLKEKKEDQDAEMTYDIEEQKDSRSKKDESADTGKEGKTKTKRRSLRLKKKDEVMEVIDLGSPEPVIEETSSGDNKQEIAIVVPWTDKYQPTHSSEIVGNSNNVKKLKTWLIEWKHKVDKEAKKMKKLAMKESKNRTKEKEDDWWADDDSDFNVDSEGSEDEEDKLCNTVMLMGPTGIGKSTTVYALAQEIGFKVFEVNASSIRNGKRILTQLQEATQSHRVSHNKHGDAGPASIFTQGNKPSPRKKPEKSVPTSFANFFNKTTNSKQVETVKSKKSNDSKNGRKRKRDLEESDAEKTPKKKKGKDEKGVKFDGLIPTTSNQTTATNQGLNLSSTSLILFEDVDVVFEEDKGFWSAIQTFMNSTKIPIVLTTNDVTLSSKFEGRYEQFYSNTIHESIRTNSEEIMTLVKVLSGDIRRCLLALQYWIESGGGTLQEVQKIISPVKLKPLPMSEDICSQEAIKPSSISGDSKSRFDDDDDDFVVIKPVVNKRKRPLISDDDSSSSAQTFPLPKESTVKPEAALQSSVHLSCLNSSLGLSLGGSEGIMNLLKQLVKGQRDDLVTVVTEACDQYRKLMYNIVYNTYIDLLPMPKSRQTTPPSIKTKVKEKKTQLKRIKTFDLYDSEASNDGILDEPREEALEETKTEETKEEKVAIVKSLDQLTEFYDNMSFIDSVTIGSEVPESSNSFILHSKRCLHDTDITSSLEYIDKDNLCSEIEVRALYKLCTNQRHLQDTLKGQHIEPVSIPSAGSQSQGVLVNRASNKPSPRKKPEKNVPTSFANFFNKTTNSKQVETVKSKKSDDSKNGRKRKRDLEESDAEKTPKKKKGKDEKGVKFDGLIPTTSTQTTATNQGLNLSSTSLILFEDVDVVFEEDKGFWSAIQTFMNSTKIPIVLTTNDVTLSSKFEGRYEQFLFKTPSMKQTTVYLQLICLAESIRTNSEEIMTLVKVLSGDIRRCLLALQYWIESGGGTLQEVQKIISPVKLKPLPMSEDICSQEAIKPSSISGDSKSRFDDDDDDFVIIKPVVNKRKRPLISDDESSSSAQTFPLPKESTVKPEAALQSSVHLSCLNSSLGLSLGDQREL</sequence>
<evidence type="ECO:0000259" key="2">
    <source>
        <dbReference type="SMART" id="SM00382"/>
    </source>
</evidence>
<dbReference type="Gene3D" id="3.40.50.300">
    <property type="entry name" value="P-loop containing nucleotide triphosphate hydrolases"/>
    <property type="match status" value="2"/>
</dbReference>
<organism evidence="3 4">
    <name type="scientific">Mytilus coruscus</name>
    <name type="common">Sea mussel</name>
    <dbReference type="NCBI Taxonomy" id="42192"/>
    <lineage>
        <taxon>Eukaryota</taxon>
        <taxon>Metazoa</taxon>
        <taxon>Spiralia</taxon>
        <taxon>Lophotrochozoa</taxon>
        <taxon>Mollusca</taxon>
        <taxon>Bivalvia</taxon>
        <taxon>Autobranchia</taxon>
        <taxon>Pteriomorphia</taxon>
        <taxon>Mytilida</taxon>
        <taxon>Mytiloidea</taxon>
        <taxon>Mytilidae</taxon>
        <taxon>Mytilinae</taxon>
        <taxon>Mytilus</taxon>
    </lineage>
</organism>
<dbReference type="SMART" id="SM00382">
    <property type="entry name" value="AAA"/>
    <property type="match status" value="1"/>
</dbReference>
<evidence type="ECO:0000256" key="1">
    <source>
        <dbReference type="SAM" id="MobiDB-lite"/>
    </source>
</evidence>
<feature type="compositionally biased region" description="Basic and acidic residues" evidence="1">
    <location>
        <begin position="1070"/>
        <end position="1091"/>
    </location>
</feature>
<feature type="compositionally biased region" description="Basic and acidic residues" evidence="1">
    <location>
        <begin position="796"/>
        <end position="831"/>
    </location>
</feature>
<feature type="region of interest" description="Disordered" evidence="1">
    <location>
        <begin position="177"/>
        <end position="364"/>
    </location>
</feature>
<feature type="compositionally biased region" description="Basic and acidic residues" evidence="1">
    <location>
        <begin position="1184"/>
        <end position="1195"/>
    </location>
</feature>
<feature type="region of interest" description="Disordered" evidence="1">
    <location>
        <begin position="596"/>
        <end position="681"/>
    </location>
</feature>
<accession>A0A6J8D6Q3</accession>
<feature type="compositionally biased region" description="Basic and acidic residues" evidence="1">
    <location>
        <begin position="324"/>
        <end position="355"/>
    </location>
</feature>
<feature type="compositionally biased region" description="Polar residues" evidence="1">
    <location>
        <begin position="670"/>
        <end position="681"/>
    </location>
</feature>
<dbReference type="PANTHER" id="PTHR23389:SF21">
    <property type="entry name" value="ATPASE FAMILY AAA DOMAIN-CONTAINING PROTEIN 5"/>
    <property type="match status" value="1"/>
</dbReference>
<feature type="compositionally biased region" description="Polar residues" evidence="1">
    <location>
        <begin position="1369"/>
        <end position="1379"/>
    </location>
</feature>
<dbReference type="Proteomes" id="UP000507470">
    <property type="component" value="Unassembled WGS sequence"/>
</dbReference>
<feature type="compositionally biased region" description="Polar residues" evidence="1">
    <location>
        <begin position="1304"/>
        <end position="1321"/>
    </location>
</feature>
<feature type="compositionally biased region" description="Polar residues" evidence="1">
    <location>
        <begin position="1824"/>
        <end position="1841"/>
    </location>
</feature>
<dbReference type="InterPro" id="IPR003959">
    <property type="entry name" value="ATPase_AAA_core"/>
</dbReference>
<dbReference type="GO" id="GO:0061860">
    <property type="term" value="F:DNA clamp unloader activity"/>
    <property type="evidence" value="ECO:0007669"/>
    <property type="project" value="TreeGrafter"/>
</dbReference>
<dbReference type="EMBL" id="CACVKT020006658">
    <property type="protein sequence ID" value="CAC5403012.1"/>
    <property type="molecule type" value="Genomic_DNA"/>
</dbReference>
<dbReference type="GO" id="GO:0016887">
    <property type="term" value="F:ATP hydrolysis activity"/>
    <property type="evidence" value="ECO:0007669"/>
    <property type="project" value="InterPro"/>
</dbReference>
<dbReference type="OrthoDB" id="9996895at2759"/>
<feature type="compositionally biased region" description="Polar residues" evidence="1">
    <location>
        <begin position="458"/>
        <end position="472"/>
    </location>
</feature>
<feature type="compositionally biased region" description="Basic residues" evidence="1">
    <location>
        <begin position="260"/>
        <end position="274"/>
    </location>
</feature>
<dbReference type="GO" id="GO:0005524">
    <property type="term" value="F:ATP binding"/>
    <property type="evidence" value="ECO:0007669"/>
    <property type="project" value="InterPro"/>
</dbReference>
<feature type="compositionally biased region" description="Polar residues" evidence="1">
    <location>
        <begin position="873"/>
        <end position="885"/>
    </location>
</feature>
<dbReference type="InterPro" id="IPR003593">
    <property type="entry name" value="AAA+_ATPase"/>
</dbReference>
<feature type="region of interest" description="Disordered" evidence="1">
    <location>
        <begin position="400"/>
        <end position="500"/>
    </location>
</feature>
<feature type="compositionally biased region" description="Basic and acidic residues" evidence="1">
    <location>
        <begin position="519"/>
        <end position="535"/>
    </location>
</feature>
<feature type="compositionally biased region" description="Basic and acidic residues" evidence="1">
    <location>
        <begin position="419"/>
        <end position="437"/>
    </location>
</feature>
<feature type="region of interest" description="Disordered" evidence="1">
    <location>
        <begin position="734"/>
        <end position="896"/>
    </location>
</feature>
<feature type="compositionally biased region" description="Basic and acidic residues" evidence="1">
    <location>
        <begin position="1322"/>
        <end position="1334"/>
    </location>
</feature>
<protein>
    <submittedName>
        <fullName evidence="3">ATPase family AAA domain-containing protein 5</fullName>
    </submittedName>
</protein>
<feature type="compositionally biased region" description="Basic and acidic residues" evidence="1">
    <location>
        <begin position="489"/>
        <end position="500"/>
    </location>
</feature>
<feature type="compositionally biased region" description="Polar residues" evidence="1">
    <location>
        <begin position="401"/>
        <end position="410"/>
    </location>
</feature>
<gene>
    <name evidence="3" type="ORF">MCOR_36929</name>
</gene>
<feature type="region of interest" description="Disordered" evidence="1">
    <location>
        <begin position="1268"/>
        <end position="1379"/>
    </location>
</feature>
<dbReference type="Pfam" id="PF00004">
    <property type="entry name" value="AAA"/>
    <property type="match status" value="1"/>
</dbReference>
<dbReference type="GO" id="GO:0005634">
    <property type="term" value="C:nucleus"/>
    <property type="evidence" value="ECO:0007669"/>
    <property type="project" value="TreeGrafter"/>
</dbReference>
<feature type="domain" description="AAA+ ATPase" evidence="2">
    <location>
        <begin position="1218"/>
        <end position="1463"/>
    </location>
</feature>
<dbReference type="SUPFAM" id="SSF52540">
    <property type="entry name" value="P-loop containing nucleoside triphosphate hydrolases"/>
    <property type="match status" value="2"/>
</dbReference>
<proteinExistence type="predicted"/>
<feature type="compositionally biased region" description="Polar residues" evidence="1">
    <location>
        <begin position="239"/>
        <end position="250"/>
    </location>
</feature>
<feature type="region of interest" description="Disordered" evidence="1">
    <location>
        <begin position="73"/>
        <end position="100"/>
    </location>
</feature>
<dbReference type="GO" id="GO:0003677">
    <property type="term" value="F:DNA binding"/>
    <property type="evidence" value="ECO:0007669"/>
    <property type="project" value="TreeGrafter"/>
</dbReference>
<keyword evidence="4" id="KW-1185">Reference proteome</keyword>
<feature type="region of interest" description="Disordered" evidence="1">
    <location>
        <begin position="2079"/>
        <end position="2101"/>
    </location>
</feature>
<name>A0A6J8D6Q3_MYTCO</name>
<feature type="compositionally biased region" description="Polar residues" evidence="1">
    <location>
        <begin position="736"/>
        <end position="746"/>
    </location>
</feature>
<feature type="compositionally biased region" description="Polar residues" evidence="1">
    <location>
        <begin position="1797"/>
        <end position="1814"/>
    </location>
</feature>
<feature type="region of interest" description="Disordered" evidence="1">
    <location>
        <begin position="1545"/>
        <end position="1566"/>
    </location>
</feature>
<feature type="region of interest" description="Disordered" evidence="1">
    <location>
        <begin position="1184"/>
        <end position="1215"/>
    </location>
</feature>
<feature type="compositionally biased region" description="Acidic residues" evidence="1">
    <location>
        <begin position="833"/>
        <end position="851"/>
    </location>
</feature>